<accession>A0A0F4QI36</accession>
<dbReference type="GO" id="GO:0003677">
    <property type="term" value="F:DNA binding"/>
    <property type="evidence" value="ECO:0007669"/>
    <property type="project" value="UniProtKB-KW"/>
</dbReference>
<dbReference type="RefSeq" id="WP_046006222.1">
    <property type="nucleotide sequence ID" value="NZ_JXYA01000042.1"/>
</dbReference>
<organism evidence="4 5">
    <name type="scientific">Pseudoalteromonas rubra</name>
    <dbReference type="NCBI Taxonomy" id="43658"/>
    <lineage>
        <taxon>Bacteria</taxon>
        <taxon>Pseudomonadati</taxon>
        <taxon>Pseudomonadota</taxon>
        <taxon>Gammaproteobacteria</taxon>
        <taxon>Alteromonadales</taxon>
        <taxon>Pseudoalteromonadaceae</taxon>
        <taxon>Pseudoalteromonas</taxon>
    </lineage>
</organism>
<dbReference type="SUPFAM" id="SSF46955">
    <property type="entry name" value="Putative DNA-binding domain"/>
    <property type="match status" value="1"/>
</dbReference>
<dbReference type="InterPro" id="IPR047057">
    <property type="entry name" value="MerR_fam"/>
</dbReference>
<dbReference type="Gene3D" id="1.10.1660.10">
    <property type="match status" value="1"/>
</dbReference>
<dbReference type="CDD" id="cd02440">
    <property type="entry name" value="AdoMet_MTases"/>
    <property type="match status" value="1"/>
</dbReference>
<dbReference type="InterPro" id="IPR000551">
    <property type="entry name" value="MerR-type_HTH_dom"/>
</dbReference>
<sequence>MYRISELAAQLGLSRSTLLYYEKRGLLCGRRASNGYRLYGEQDLQKVRLLQQLQAGGLTLSECKQALEAKLDRTVLSRRLAELEAEIAHKQQAHSLLSALLGRGSLRNWHTQANKLAPDAHRNWLEQQGFDEQQSLYLKWLSKDMNEHDTYMADFMAVFHQLERWGPGNDADTHKALAHIPFAPQNVLDIGCGKGFASELLARETQARITAVDNEAEAIQSLVRRLQHKGLDKRVTPLCASMTALPFAPGSFDLLWAESSAYIMGFAAALNAWRPFLSSAGCLMISDLVWLNDTPSEQARIFWQQEYPDMQAIAIRLAQIEQAGFEVLAHFTLSQQAWADYYEPLKTEVTRRLSHQPNSLALQDMAREIAIYEQYLGEFGYQMFVLQRTD</sequence>
<dbReference type="PANTHER" id="PTHR30204:SF97">
    <property type="entry name" value="MERR FAMILY REGULATORY PROTEIN"/>
    <property type="match status" value="1"/>
</dbReference>
<dbReference type="PANTHER" id="PTHR30204">
    <property type="entry name" value="REDOX-CYCLING DRUG-SENSING TRANSCRIPTIONAL ACTIVATOR SOXR"/>
    <property type="match status" value="1"/>
</dbReference>
<dbReference type="EMBL" id="JXYA01000042">
    <property type="protein sequence ID" value="KJZ06964.1"/>
    <property type="molecule type" value="Genomic_DNA"/>
</dbReference>
<keyword evidence="2" id="KW-0175">Coiled coil</keyword>
<proteinExistence type="predicted"/>
<evidence type="ECO:0000259" key="3">
    <source>
        <dbReference type="PROSITE" id="PS50937"/>
    </source>
</evidence>
<dbReference type="InterPro" id="IPR029063">
    <property type="entry name" value="SAM-dependent_MTases_sf"/>
</dbReference>
<dbReference type="PROSITE" id="PS50937">
    <property type="entry name" value="HTH_MERR_2"/>
    <property type="match status" value="1"/>
</dbReference>
<dbReference type="PATRIC" id="fig|43658.5.peg.3647"/>
<dbReference type="OrthoDB" id="9808480at2"/>
<dbReference type="Proteomes" id="UP000033452">
    <property type="component" value="Unassembled WGS sequence"/>
</dbReference>
<dbReference type="GO" id="GO:0032259">
    <property type="term" value="P:methylation"/>
    <property type="evidence" value="ECO:0007669"/>
    <property type="project" value="UniProtKB-KW"/>
</dbReference>
<evidence type="ECO:0000313" key="5">
    <source>
        <dbReference type="Proteomes" id="UP000033452"/>
    </source>
</evidence>
<dbReference type="InterPro" id="IPR009061">
    <property type="entry name" value="DNA-bd_dom_put_sf"/>
</dbReference>
<dbReference type="SUPFAM" id="SSF53335">
    <property type="entry name" value="S-adenosyl-L-methionine-dependent methyltransferases"/>
    <property type="match status" value="1"/>
</dbReference>
<evidence type="ECO:0000256" key="2">
    <source>
        <dbReference type="SAM" id="Coils"/>
    </source>
</evidence>
<keyword evidence="4" id="KW-0808">Transferase</keyword>
<keyword evidence="1" id="KW-0238">DNA-binding</keyword>
<keyword evidence="4" id="KW-0489">Methyltransferase</keyword>
<dbReference type="AlphaFoldDB" id="A0A0F4QI36"/>
<dbReference type="GO" id="GO:0003700">
    <property type="term" value="F:DNA-binding transcription factor activity"/>
    <property type="evidence" value="ECO:0007669"/>
    <property type="project" value="InterPro"/>
</dbReference>
<dbReference type="Pfam" id="PF13649">
    <property type="entry name" value="Methyltransf_25"/>
    <property type="match status" value="1"/>
</dbReference>
<name>A0A0F4QI36_9GAMM</name>
<protein>
    <submittedName>
        <fullName evidence="4">Methyltransferase</fullName>
    </submittedName>
</protein>
<evidence type="ECO:0000313" key="4">
    <source>
        <dbReference type="EMBL" id="KJZ06964.1"/>
    </source>
</evidence>
<dbReference type="SMART" id="SM00422">
    <property type="entry name" value="HTH_MERR"/>
    <property type="match status" value="1"/>
</dbReference>
<dbReference type="InterPro" id="IPR041698">
    <property type="entry name" value="Methyltransf_25"/>
</dbReference>
<gene>
    <name evidence="4" type="ORF">TW77_17265</name>
</gene>
<dbReference type="Gene3D" id="3.40.50.150">
    <property type="entry name" value="Vaccinia Virus protein VP39"/>
    <property type="match status" value="1"/>
</dbReference>
<evidence type="ECO:0000256" key="1">
    <source>
        <dbReference type="ARBA" id="ARBA00023125"/>
    </source>
</evidence>
<comment type="caution">
    <text evidence="4">The sequence shown here is derived from an EMBL/GenBank/DDBJ whole genome shotgun (WGS) entry which is preliminary data.</text>
</comment>
<keyword evidence="5" id="KW-1185">Reference proteome</keyword>
<feature type="domain" description="HTH merR-type" evidence="3">
    <location>
        <begin position="1"/>
        <end position="69"/>
    </location>
</feature>
<dbReference type="GO" id="GO:0008168">
    <property type="term" value="F:methyltransferase activity"/>
    <property type="evidence" value="ECO:0007669"/>
    <property type="project" value="UniProtKB-KW"/>
</dbReference>
<dbReference type="Pfam" id="PF13411">
    <property type="entry name" value="MerR_1"/>
    <property type="match status" value="1"/>
</dbReference>
<dbReference type="PRINTS" id="PR00040">
    <property type="entry name" value="HTHMERR"/>
</dbReference>
<reference evidence="4 5" key="1">
    <citation type="journal article" date="2015" name="BMC Genomics">
        <title>Genome mining reveals unlocked bioactive potential of marine Gram-negative bacteria.</title>
        <authorList>
            <person name="Machado H."/>
            <person name="Sonnenschein E.C."/>
            <person name="Melchiorsen J."/>
            <person name="Gram L."/>
        </authorList>
    </citation>
    <scope>NUCLEOTIDE SEQUENCE [LARGE SCALE GENOMIC DNA]</scope>
    <source>
        <strain evidence="4 5">S2471</strain>
    </source>
</reference>
<feature type="coiled-coil region" evidence="2">
    <location>
        <begin position="66"/>
        <end position="93"/>
    </location>
</feature>